<name>A0A8H6K8E6_9PEZI</name>
<feature type="region of interest" description="Disordered" evidence="1">
    <location>
        <begin position="354"/>
        <end position="410"/>
    </location>
</feature>
<evidence type="ECO:0000313" key="2">
    <source>
        <dbReference type="EMBL" id="KAF6826784.1"/>
    </source>
</evidence>
<sequence length="410" mass="46020">MTGRRDRGTAVITPEERLRRAAEAKTNIREEARFTPALLGRVESRIDANAFRRCISDNTIYQSLCNSLKDKNLEERDRQPDLVDFLALEAIVPVQYGGDYNRVLRDLFVRCHTETWVEQAVLEANHDWFQDQMAASRNFIRGMINKIDSQLLEIILEDIETAFWREKLTDHVVYKKVYAKIAENRNLTQRDVLSVVALHGGRYPTEIFRHLVLNQNSEMLNYGSNLHAQHALYDELEYALRPARQSSPAAAPPINSVGPIVPINLIAPSTTPPAPVASAMTLNISNTTELEDYVNTMENKQKSHQARKLLHDLKVLLQDDPGVLALHRVREGRIQKPNTSGAAAAIDKGKKINETAKRAAGKTDQVRQSVEDENGEASAGSFGNTAIKREDQSSDDEGLFVSSGRRNARS</sequence>
<keyword evidence="3" id="KW-1185">Reference proteome</keyword>
<keyword evidence="2" id="KW-0436">Ligase</keyword>
<protein>
    <submittedName>
        <fullName evidence="2">Arginyl-tRNA synthetase</fullName>
    </submittedName>
</protein>
<dbReference type="GO" id="GO:0004812">
    <property type="term" value="F:aminoacyl-tRNA ligase activity"/>
    <property type="evidence" value="ECO:0007669"/>
    <property type="project" value="UniProtKB-KW"/>
</dbReference>
<evidence type="ECO:0000313" key="3">
    <source>
        <dbReference type="Proteomes" id="UP000654918"/>
    </source>
</evidence>
<organism evidence="2 3">
    <name type="scientific">Colletotrichum plurivorum</name>
    <dbReference type="NCBI Taxonomy" id="2175906"/>
    <lineage>
        <taxon>Eukaryota</taxon>
        <taxon>Fungi</taxon>
        <taxon>Dikarya</taxon>
        <taxon>Ascomycota</taxon>
        <taxon>Pezizomycotina</taxon>
        <taxon>Sordariomycetes</taxon>
        <taxon>Hypocreomycetidae</taxon>
        <taxon>Glomerellales</taxon>
        <taxon>Glomerellaceae</taxon>
        <taxon>Colletotrichum</taxon>
        <taxon>Colletotrichum orchidearum species complex</taxon>
    </lineage>
</organism>
<accession>A0A8H6K8E6</accession>
<comment type="caution">
    <text evidence="2">The sequence shown here is derived from an EMBL/GenBank/DDBJ whole genome shotgun (WGS) entry which is preliminary data.</text>
</comment>
<dbReference type="AlphaFoldDB" id="A0A8H6K8E6"/>
<reference evidence="2" key="1">
    <citation type="journal article" date="2020" name="Phytopathology">
        <title>Genome Sequence Resources of Colletotrichum truncatum, C. plurivorum, C. musicola, and C. sojae: Four Species Pathogenic to Soybean (Glycine max).</title>
        <authorList>
            <person name="Rogerio F."/>
            <person name="Boufleur T.R."/>
            <person name="Ciampi-Guillardi M."/>
            <person name="Sukno S.A."/>
            <person name="Thon M.R."/>
            <person name="Massola Junior N.S."/>
            <person name="Baroncelli R."/>
        </authorList>
    </citation>
    <scope>NUCLEOTIDE SEQUENCE</scope>
    <source>
        <strain evidence="2">LFN00145</strain>
    </source>
</reference>
<dbReference type="Proteomes" id="UP000654918">
    <property type="component" value="Unassembled WGS sequence"/>
</dbReference>
<dbReference type="EMBL" id="WIGO01000148">
    <property type="protein sequence ID" value="KAF6826784.1"/>
    <property type="molecule type" value="Genomic_DNA"/>
</dbReference>
<keyword evidence="2" id="KW-0030">Aminoacyl-tRNA synthetase</keyword>
<gene>
    <name evidence="2" type="ORF">CPLU01_09452</name>
</gene>
<proteinExistence type="predicted"/>
<evidence type="ECO:0000256" key="1">
    <source>
        <dbReference type="SAM" id="MobiDB-lite"/>
    </source>
</evidence>